<keyword evidence="1" id="KW-1133">Transmembrane helix</keyword>
<evidence type="ECO:0000313" key="3">
    <source>
        <dbReference type="EMBL" id="JAI66986.1"/>
    </source>
</evidence>
<dbReference type="InterPro" id="IPR029058">
    <property type="entry name" value="AB_hydrolase_fold"/>
</dbReference>
<dbReference type="SUPFAM" id="SSF53474">
    <property type="entry name" value="alpha/beta-Hydrolases"/>
    <property type="match status" value="1"/>
</dbReference>
<dbReference type="Pfam" id="PF12146">
    <property type="entry name" value="Hydrolase_4"/>
    <property type="match status" value="1"/>
</dbReference>
<organism evidence="3">
    <name type="scientific">Scylla olivacea</name>
    <name type="common">Orange mud crab</name>
    <name type="synonym">Cancer olivacea</name>
    <dbReference type="NCBI Taxonomy" id="85551"/>
    <lineage>
        <taxon>Eukaryota</taxon>
        <taxon>Metazoa</taxon>
        <taxon>Ecdysozoa</taxon>
        <taxon>Arthropoda</taxon>
        <taxon>Crustacea</taxon>
        <taxon>Multicrustacea</taxon>
        <taxon>Malacostraca</taxon>
        <taxon>Eumalacostraca</taxon>
        <taxon>Eucarida</taxon>
        <taxon>Decapoda</taxon>
        <taxon>Pleocyemata</taxon>
        <taxon>Brachyura</taxon>
        <taxon>Eubrachyura</taxon>
        <taxon>Portunoidea</taxon>
        <taxon>Portunidae</taxon>
        <taxon>Portuninae</taxon>
        <taxon>Scylla</taxon>
    </lineage>
</organism>
<protein>
    <recommendedName>
        <fullName evidence="2">Serine aminopeptidase S33 domain-containing protein</fullName>
    </recommendedName>
</protein>
<dbReference type="PANTHER" id="PTHR12277:SF194">
    <property type="entry name" value="FI04476P"/>
    <property type="match status" value="1"/>
</dbReference>
<proteinExistence type="predicted"/>
<dbReference type="PANTHER" id="PTHR12277">
    <property type="entry name" value="ALPHA/BETA HYDROLASE DOMAIN-CONTAINING PROTEIN"/>
    <property type="match status" value="1"/>
</dbReference>
<evidence type="ECO:0000259" key="2">
    <source>
        <dbReference type="Pfam" id="PF12146"/>
    </source>
</evidence>
<name>A0A0P4WRE6_SCYOL</name>
<feature type="transmembrane region" description="Helical" evidence="1">
    <location>
        <begin position="12"/>
        <end position="43"/>
    </location>
</feature>
<sequence>MIKRLLYLTFLVSLWIGGIALKTVVVGAVVTLFVVYIIVPLLFHYSPSLQRHIVFLNFLNVPKVDYNLPENEGLPGTRNFYLQTEKNVSVGVWHILPESLAHSAPEKGSPDYEDWFIKSLSDHHPVILYLHGNTSSRATAHRIELYNVLRKMDYHVVAFDYRGYADSSRVQPNEPGVVHDAKVVYRFIRERCGSSPLFVWGHSLGTGVSTHAVRDLCLEGDSPTALVLESPFNNIKDEIKFHPLSSIFRKMPKFDWLFLKPLASSGIDFRSEEHITHVAAPVLILHAEDDLVVPFTLGKKLYETAQRVRPQTAPPVKFIDFAAKFGYAHKFICRAPELPDILRDFFSKAVEMN</sequence>
<dbReference type="Gene3D" id="3.40.50.1820">
    <property type="entry name" value="alpha/beta hydrolase"/>
    <property type="match status" value="1"/>
</dbReference>
<dbReference type="GO" id="GO:0047372">
    <property type="term" value="F:monoacylglycerol lipase activity"/>
    <property type="evidence" value="ECO:0007669"/>
    <property type="project" value="TreeGrafter"/>
</dbReference>
<dbReference type="GO" id="GO:0005789">
    <property type="term" value="C:endoplasmic reticulum membrane"/>
    <property type="evidence" value="ECO:0007669"/>
    <property type="project" value="TreeGrafter"/>
</dbReference>
<evidence type="ECO:0000256" key="1">
    <source>
        <dbReference type="SAM" id="Phobius"/>
    </source>
</evidence>
<dbReference type="GO" id="GO:0004622">
    <property type="term" value="F:phosphatidylcholine lysophospholipase activity"/>
    <property type="evidence" value="ECO:0007669"/>
    <property type="project" value="TreeGrafter"/>
</dbReference>
<dbReference type="AlphaFoldDB" id="A0A0P4WRE6"/>
<dbReference type="InterPro" id="IPR022742">
    <property type="entry name" value="Hydrolase_4"/>
</dbReference>
<dbReference type="EMBL" id="GDRN01043356">
    <property type="protein sequence ID" value="JAI66986.1"/>
    <property type="molecule type" value="Transcribed_RNA"/>
</dbReference>
<feature type="domain" description="Serine aminopeptidase S33" evidence="2">
    <location>
        <begin position="123"/>
        <end position="250"/>
    </location>
</feature>
<dbReference type="GO" id="GO:0052651">
    <property type="term" value="P:monoacylglycerol catabolic process"/>
    <property type="evidence" value="ECO:0007669"/>
    <property type="project" value="TreeGrafter"/>
</dbReference>
<dbReference type="ESTHER" id="9euca-a0a0p4wre6">
    <property type="family name" value="ABHD12-PHARC"/>
</dbReference>
<reference evidence="3" key="1">
    <citation type="submission" date="2015-09" db="EMBL/GenBank/DDBJ databases">
        <title>Scylla olivacea transcriptome.</title>
        <authorList>
            <person name="Ikhwanuddin M."/>
        </authorList>
    </citation>
    <scope>NUCLEOTIDE SEQUENCE</scope>
</reference>
<keyword evidence="1" id="KW-0472">Membrane</keyword>
<dbReference type="GO" id="GO:0006660">
    <property type="term" value="P:phosphatidylserine catabolic process"/>
    <property type="evidence" value="ECO:0007669"/>
    <property type="project" value="TreeGrafter"/>
</dbReference>
<accession>A0A0P4WRE6</accession>
<keyword evidence="1" id="KW-0812">Transmembrane</keyword>